<accession>A0A3B0YF09</accession>
<gene>
    <name evidence="2" type="ORF">MNBD_GAMMA13-1893</name>
</gene>
<protein>
    <submittedName>
        <fullName evidence="2">Rhodanese-like domain protein</fullName>
    </submittedName>
</protein>
<feature type="domain" description="Rhodanese" evidence="1">
    <location>
        <begin position="16"/>
        <end position="104"/>
    </location>
</feature>
<dbReference type="Gene3D" id="3.40.250.10">
    <property type="entry name" value="Rhodanese-like domain"/>
    <property type="match status" value="1"/>
</dbReference>
<dbReference type="PROSITE" id="PS50206">
    <property type="entry name" value="RHODANESE_3"/>
    <property type="match status" value="1"/>
</dbReference>
<dbReference type="SMART" id="SM00450">
    <property type="entry name" value="RHOD"/>
    <property type="match status" value="1"/>
</dbReference>
<dbReference type="PANTHER" id="PTHR43031:SF17">
    <property type="entry name" value="SULFURTRANSFERASE YTWF-RELATED"/>
    <property type="match status" value="1"/>
</dbReference>
<dbReference type="EMBL" id="UOFK01000019">
    <property type="protein sequence ID" value="VAW72719.1"/>
    <property type="molecule type" value="Genomic_DNA"/>
</dbReference>
<sequence>MRELSATELHSYLDTVTEQPLLLDVREPWEFDKARINGSTLIPMRTVPQQLQELKPEKETVVICHHGIRSRMVCQFLENQGFSNLINLNGGVAAWATDVDRQMPTY</sequence>
<dbReference type="PANTHER" id="PTHR43031">
    <property type="entry name" value="FAD-DEPENDENT OXIDOREDUCTASE"/>
    <property type="match status" value="1"/>
</dbReference>
<reference evidence="2" key="1">
    <citation type="submission" date="2018-06" db="EMBL/GenBank/DDBJ databases">
        <authorList>
            <person name="Zhirakovskaya E."/>
        </authorList>
    </citation>
    <scope>NUCLEOTIDE SEQUENCE</scope>
</reference>
<evidence type="ECO:0000259" key="1">
    <source>
        <dbReference type="PROSITE" id="PS50206"/>
    </source>
</evidence>
<dbReference type="AlphaFoldDB" id="A0A3B0YF09"/>
<evidence type="ECO:0000313" key="2">
    <source>
        <dbReference type="EMBL" id="VAW72719.1"/>
    </source>
</evidence>
<name>A0A3B0YF09_9ZZZZ</name>
<dbReference type="Pfam" id="PF00581">
    <property type="entry name" value="Rhodanese"/>
    <property type="match status" value="1"/>
</dbReference>
<dbReference type="InterPro" id="IPR001763">
    <property type="entry name" value="Rhodanese-like_dom"/>
</dbReference>
<organism evidence="2">
    <name type="scientific">hydrothermal vent metagenome</name>
    <dbReference type="NCBI Taxonomy" id="652676"/>
    <lineage>
        <taxon>unclassified sequences</taxon>
        <taxon>metagenomes</taxon>
        <taxon>ecological metagenomes</taxon>
    </lineage>
</organism>
<dbReference type="InterPro" id="IPR050229">
    <property type="entry name" value="GlpE_sulfurtransferase"/>
</dbReference>
<proteinExistence type="predicted"/>
<dbReference type="SUPFAM" id="SSF52821">
    <property type="entry name" value="Rhodanese/Cell cycle control phosphatase"/>
    <property type="match status" value="1"/>
</dbReference>
<dbReference type="InterPro" id="IPR036873">
    <property type="entry name" value="Rhodanese-like_dom_sf"/>
</dbReference>